<keyword evidence="6" id="KW-0732">Signal</keyword>
<evidence type="ECO:0000256" key="1">
    <source>
        <dbReference type="ARBA" id="ARBA00022801"/>
    </source>
</evidence>
<evidence type="ECO:0000256" key="3">
    <source>
        <dbReference type="ARBA" id="ARBA00023295"/>
    </source>
</evidence>
<reference evidence="8 9" key="1">
    <citation type="submission" date="2016-10" db="EMBL/GenBank/DDBJ databases">
        <title>The genome of Paramicrosporidium saccamoebae is the missing link in understanding Cryptomycota and Microsporidia evolution.</title>
        <authorList>
            <person name="Quandt C.A."/>
            <person name="Beaudet D."/>
            <person name="Corsaro D."/>
            <person name="Michel R."/>
            <person name="Corradi N."/>
            <person name="James T."/>
        </authorList>
    </citation>
    <scope>NUCLEOTIDE SEQUENCE [LARGE SCALE GENOMIC DNA]</scope>
    <source>
        <strain evidence="8 9">KSL3</strain>
    </source>
</reference>
<feature type="domain" description="Glycoside hydrolase family 19 catalytic" evidence="7">
    <location>
        <begin position="153"/>
        <end position="213"/>
    </location>
</feature>
<dbReference type="CDD" id="cd00325">
    <property type="entry name" value="chitinase_GH19"/>
    <property type="match status" value="2"/>
</dbReference>
<organism evidence="8 9">
    <name type="scientific">Paramicrosporidium saccamoebae</name>
    <dbReference type="NCBI Taxonomy" id="1246581"/>
    <lineage>
        <taxon>Eukaryota</taxon>
        <taxon>Fungi</taxon>
        <taxon>Fungi incertae sedis</taxon>
        <taxon>Cryptomycota</taxon>
        <taxon>Cryptomycota incertae sedis</taxon>
        <taxon>Paramicrosporidium</taxon>
    </lineage>
</organism>
<evidence type="ECO:0000256" key="5">
    <source>
        <dbReference type="SAM" id="MobiDB-lite"/>
    </source>
</evidence>
<dbReference type="Gene3D" id="3.30.20.10">
    <property type="entry name" value="Endochitinase, domain 2"/>
    <property type="match status" value="1"/>
</dbReference>
<comment type="caution">
    <text evidence="8">The sequence shown here is derived from an EMBL/GenBank/DDBJ whole genome shotgun (WGS) entry which is preliminary data.</text>
</comment>
<dbReference type="SUPFAM" id="SSF53955">
    <property type="entry name" value="Lysozyme-like"/>
    <property type="match status" value="2"/>
</dbReference>
<keyword evidence="3" id="KW-0326">Glycosidase</keyword>
<dbReference type="InterPro" id="IPR000726">
    <property type="entry name" value="Glyco_hydro_19_cat"/>
</dbReference>
<keyword evidence="9" id="KW-1185">Reference proteome</keyword>
<name>A0A2H9TFJ6_9FUNG</name>
<evidence type="ECO:0000313" key="9">
    <source>
        <dbReference type="Proteomes" id="UP000240830"/>
    </source>
</evidence>
<evidence type="ECO:0000313" key="8">
    <source>
        <dbReference type="EMBL" id="PJF16506.1"/>
    </source>
</evidence>
<feature type="chain" id="PRO_5014155393" description="Glycoside hydrolase family 19 catalytic domain-containing protein" evidence="6">
    <location>
        <begin position="20"/>
        <end position="671"/>
    </location>
</feature>
<feature type="region of interest" description="Disordered" evidence="5">
    <location>
        <begin position="39"/>
        <end position="78"/>
    </location>
</feature>
<dbReference type="GO" id="GO:0000272">
    <property type="term" value="P:polysaccharide catabolic process"/>
    <property type="evidence" value="ECO:0007669"/>
    <property type="project" value="UniProtKB-KW"/>
</dbReference>
<dbReference type="Proteomes" id="UP000240830">
    <property type="component" value="Unassembled WGS sequence"/>
</dbReference>
<evidence type="ECO:0000256" key="2">
    <source>
        <dbReference type="ARBA" id="ARBA00023277"/>
    </source>
</evidence>
<keyword evidence="1" id="KW-0378">Hydrolase</keyword>
<evidence type="ECO:0000256" key="4">
    <source>
        <dbReference type="ARBA" id="ARBA00023326"/>
    </source>
</evidence>
<accession>A0A2H9TFJ6</accession>
<feature type="compositionally biased region" description="Low complexity" evidence="5">
    <location>
        <begin position="39"/>
        <end position="73"/>
    </location>
</feature>
<sequence length="671" mass="73769">MILSSIVPLIVLAIPSIAALPVDILNAAKLNSENGLTKTTASNTSAGSSSASGASAGSSTGASPSGSADSGSASSGGGQAPTFEQFSAAVSGYAKTSAGGTPPAPSKDIYDAYVKYVSKDMSLKEQALFLANIIWETAGLQHFEEVACKTGSCAYGKYYGRGGLHLTHDYNYKEASTDIYKDDRLVTDPSLVAKPEGTWRTALWFWNKRVVPKIKEVKAADNYILGPTIKMINGIECPANQSAKNRLAIYNEILNKWGIATGSPGKMDGCDIATPLFVFAYPEMQILIALVFVKAEEDQNGPLDSIGAPRARQYWDYDGWEYAPNPIEEAPRPAGRYRGNETHGTWREIGKDESYPIVRPSHKEPPIEAISLSNNFTGTVQTIEDLDTETGTTTLDEAGTAEATRQTSTPTPTPTPRPWRRIPKRPSYEEFSDAIDAYSVTNIGGHPPKPSIEMYYWYQDLIARKMSLSEQAMFLANVVWETVGLIHTEEIACRHGGCVYGKYFGRGCIQLTWDYNYRDASYAIFGNDLLLREPELVTRVDISWKTAHYYWQRHVAPVIKNGALDRFEFGHTIMAINGPLECGGRAPAALERLRIYNEILMRWGIDSTRPGTMTGCYVGPYYFRADKLGTTETMEYYETETIDETIFTTPWAVATALGKIESQPTTTPIDN</sequence>
<feature type="region of interest" description="Disordered" evidence="5">
    <location>
        <begin position="395"/>
        <end position="423"/>
    </location>
</feature>
<dbReference type="GO" id="GO:0016998">
    <property type="term" value="P:cell wall macromolecule catabolic process"/>
    <property type="evidence" value="ECO:0007669"/>
    <property type="project" value="InterPro"/>
</dbReference>
<feature type="signal peptide" evidence="6">
    <location>
        <begin position="1"/>
        <end position="19"/>
    </location>
</feature>
<keyword evidence="4" id="KW-0624">Polysaccharide degradation</keyword>
<proteinExistence type="predicted"/>
<gene>
    <name evidence="8" type="ORF">PSACC_03693</name>
</gene>
<feature type="domain" description="Glycoside hydrolase family 19 catalytic" evidence="7">
    <location>
        <begin position="501"/>
        <end position="554"/>
    </location>
</feature>
<dbReference type="Gene3D" id="1.10.530.10">
    <property type="match status" value="2"/>
</dbReference>
<feature type="compositionally biased region" description="Low complexity" evidence="5">
    <location>
        <begin position="395"/>
        <end position="410"/>
    </location>
</feature>
<dbReference type="AlphaFoldDB" id="A0A2H9TFJ6"/>
<dbReference type="GO" id="GO:0006032">
    <property type="term" value="P:chitin catabolic process"/>
    <property type="evidence" value="ECO:0007669"/>
    <property type="project" value="InterPro"/>
</dbReference>
<evidence type="ECO:0000256" key="6">
    <source>
        <dbReference type="SAM" id="SignalP"/>
    </source>
</evidence>
<dbReference type="PANTHER" id="PTHR22595">
    <property type="entry name" value="CHITINASE-RELATED"/>
    <property type="match status" value="1"/>
</dbReference>
<dbReference type="GO" id="GO:0004568">
    <property type="term" value="F:chitinase activity"/>
    <property type="evidence" value="ECO:0007669"/>
    <property type="project" value="InterPro"/>
</dbReference>
<dbReference type="Pfam" id="PF00182">
    <property type="entry name" value="Glyco_hydro_19"/>
    <property type="match status" value="2"/>
</dbReference>
<dbReference type="EMBL" id="MTSL01000219">
    <property type="protein sequence ID" value="PJF16506.1"/>
    <property type="molecule type" value="Genomic_DNA"/>
</dbReference>
<protein>
    <recommendedName>
        <fullName evidence="7">Glycoside hydrolase family 19 catalytic domain-containing protein</fullName>
    </recommendedName>
</protein>
<keyword evidence="2" id="KW-0119">Carbohydrate metabolism</keyword>
<dbReference type="InterPro" id="IPR023346">
    <property type="entry name" value="Lysozyme-like_dom_sf"/>
</dbReference>
<dbReference type="OrthoDB" id="5985073at2759"/>
<dbReference type="PANTHER" id="PTHR22595:SF197">
    <property type="entry name" value="CHITINASE FAMILY PROTEIN"/>
    <property type="match status" value="1"/>
</dbReference>
<evidence type="ECO:0000259" key="7">
    <source>
        <dbReference type="Pfam" id="PF00182"/>
    </source>
</evidence>